<keyword evidence="7" id="KW-1185">Reference proteome</keyword>
<dbReference type="CDD" id="cd07560">
    <property type="entry name" value="Peptidase_S41_CPP"/>
    <property type="match status" value="1"/>
</dbReference>
<organism evidence="6 7">
    <name type="scientific">[Myrmecia] bisecta</name>
    <dbReference type="NCBI Taxonomy" id="41462"/>
    <lineage>
        <taxon>Eukaryota</taxon>
        <taxon>Viridiplantae</taxon>
        <taxon>Chlorophyta</taxon>
        <taxon>core chlorophytes</taxon>
        <taxon>Trebouxiophyceae</taxon>
        <taxon>Trebouxiales</taxon>
        <taxon>Trebouxiaceae</taxon>
        <taxon>Myrmecia</taxon>
    </lineage>
</organism>
<name>A0AAW1Q7E6_9CHLO</name>
<dbReference type="Pfam" id="PF17820">
    <property type="entry name" value="PDZ_6"/>
    <property type="match status" value="1"/>
</dbReference>
<dbReference type="SUPFAM" id="SSF52096">
    <property type="entry name" value="ClpP/crotonase"/>
    <property type="match status" value="1"/>
</dbReference>
<dbReference type="InterPro" id="IPR041489">
    <property type="entry name" value="PDZ_6"/>
</dbReference>
<evidence type="ECO:0000256" key="1">
    <source>
        <dbReference type="ARBA" id="ARBA00009179"/>
    </source>
</evidence>
<dbReference type="PROSITE" id="PS50106">
    <property type="entry name" value="PDZ"/>
    <property type="match status" value="1"/>
</dbReference>
<dbReference type="InterPro" id="IPR029045">
    <property type="entry name" value="ClpP/crotonase-like_dom_sf"/>
</dbReference>
<dbReference type="SMART" id="SM00245">
    <property type="entry name" value="TSPc"/>
    <property type="match status" value="1"/>
</dbReference>
<protein>
    <recommendedName>
        <fullName evidence="5">PDZ domain-containing protein</fullName>
    </recommendedName>
</protein>
<comment type="similarity">
    <text evidence="1">Belongs to the peptidase S41A family.</text>
</comment>
<evidence type="ECO:0000256" key="3">
    <source>
        <dbReference type="ARBA" id="ARBA00022801"/>
    </source>
</evidence>
<dbReference type="GO" id="GO:0004175">
    <property type="term" value="F:endopeptidase activity"/>
    <property type="evidence" value="ECO:0007669"/>
    <property type="project" value="TreeGrafter"/>
</dbReference>
<dbReference type="Proteomes" id="UP001489004">
    <property type="component" value="Unassembled WGS sequence"/>
</dbReference>
<dbReference type="InterPro" id="IPR005151">
    <property type="entry name" value="Tail-specific_protease"/>
</dbReference>
<dbReference type="EMBL" id="JALJOR010000005">
    <property type="protein sequence ID" value="KAK9816623.1"/>
    <property type="molecule type" value="Genomic_DNA"/>
</dbReference>
<sequence length="437" mass="47768">MGTLNLKVDAQDGAAPPLENVRRTLLETWGYVNAQYMDTAVLEHADWEHVLEESLSDLDKATDQDQAFAVIPKMLSHLDDQFTRIIPARDSSSWRADTDGQIMHIGIRLTASGSQGQLRVTYVADDSPAQRAGIREGDLLVSINGKPATAVTEKEVNPQLRKEAVLKMRRQKEDDTQLASMTESDLNGPLELEFNLAPEPIEVYPVHYGTLKGDDGSTIGYLQLKSFGQGSARGTSNAIRALQQKGATAYILDLRGNPGGLVNAGYDVARLLLGQDRIFCWIMDRSGLPEPVNLTDAQPLIDGPLVVLVNSSTASTSEVLAASLQDPSRALLIGEHTFGKGRTQRVIPMGDGSTLLVSNTRVTSPDQHTIDRVGLEPDIACRPLPTAKEAWKAAKKDARELEQDPCIRLAKRHFRGAATLQTAAWKAKLDTLKEHRL</sequence>
<keyword evidence="4" id="KW-0720">Serine protease</keyword>
<dbReference type="Gene3D" id="3.30.750.44">
    <property type="match status" value="1"/>
</dbReference>
<dbReference type="GO" id="GO:0006508">
    <property type="term" value="P:proteolysis"/>
    <property type="evidence" value="ECO:0007669"/>
    <property type="project" value="UniProtKB-KW"/>
</dbReference>
<dbReference type="SMART" id="SM00228">
    <property type="entry name" value="PDZ"/>
    <property type="match status" value="1"/>
</dbReference>
<evidence type="ECO:0000256" key="2">
    <source>
        <dbReference type="ARBA" id="ARBA00022670"/>
    </source>
</evidence>
<gene>
    <name evidence="6" type="ORF">WJX72_002905</name>
</gene>
<accession>A0AAW1Q7E6</accession>
<dbReference type="PANTHER" id="PTHR32060:SF22">
    <property type="entry name" value="CARBOXYL-TERMINAL-PROCESSING PEPTIDASE 3, CHLOROPLASTIC"/>
    <property type="match status" value="1"/>
</dbReference>
<comment type="caution">
    <text evidence="6">The sequence shown here is derived from an EMBL/GenBank/DDBJ whole genome shotgun (WGS) entry which is preliminary data.</text>
</comment>
<dbReference type="AlphaFoldDB" id="A0AAW1Q7E6"/>
<dbReference type="PANTHER" id="PTHR32060">
    <property type="entry name" value="TAIL-SPECIFIC PROTEASE"/>
    <property type="match status" value="1"/>
</dbReference>
<evidence type="ECO:0000256" key="4">
    <source>
        <dbReference type="ARBA" id="ARBA00022825"/>
    </source>
</evidence>
<feature type="domain" description="PDZ" evidence="5">
    <location>
        <begin position="91"/>
        <end position="162"/>
    </location>
</feature>
<evidence type="ECO:0000259" key="5">
    <source>
        <dbReference type="PROSITE" id="PS50106"/>
    </source>
</evidence>
<keyword evidence="3" id="KW-0378">Hydrolase</keyword>
<reference evidence="6 7" key="1">
    <citation type="journal article" date="2024" name="Nat. Commun.">
        <title>Phylogenomics reveals the evolutionary origins of lichenization in chlorophyte algae.</title>
        <authorList>
            <person name="Puginier C."/>
            <person name="Libourel C."/>
            <person name="Otte J."/>
            <person name="Skaloud P."/>
            <person name="Haon M."/>
            <person name="Grisel S."/>
            <person name="Petersen M."/>
            <person name="Berrin J.G."/>
            <person name="Delaux P.M."/>
            <person name="Dal Grande F."/>
            <person name="Keller J."/>
        </authorList>
    </citation>
    <scope>NUCLEOTIDE SEQUENCE [LARGE SCALE GENOMIC DNA]</scope>
    <source>
        <strain evidence="6 7">SAG 2043</strain>
    </source>
</reference>
<dbReference type="InterPro" id="IPR004447">
    <property type="entry name" value="Peptidase_S41A"/>
</dbReference>
<dbReference type="Gene3D" id="3.90.226.10">
    <property type="entry name" value="2-enoyl-CoA Hydratase, Chain A, domain 1"/>
    <property type="match status" value="1"/>
</dbReference>
<keyword evidence="2" id="KW-0645">Protease</keyword>
<dbReference type="Gene3D" id="2.30.42.10">
    <property type="match status" value="1"/>
</dbReference>
<evidence type="ECO:0000313" key="7">
    <source>
        <dbReference type="Proteomes" id="UP001489004"/>
    </source>
</evidence>
<dbReference type="GO" id="GO:0008236">
    <property type="term" value="F:serine-type peptidase activity"/>
    <property type="evidence" value="ECO:0007669"/>
    <property type="project" value="UniProtKB-KW"/>
</dbReference>
<dbReference type="Pfam" id="PF03572">
    <property type="entry name" value="Peptidase_S41"/>
    <property type="match status" value="1"/>
</dbReference>
<dbReference type="SUPFAM" id="SSF50156">
    <property type="entry name" value="PDZ domain-like"/>
    <property type="match status" value="1"/>
</dbReference>
<dbReference type="InterPro" id="IPR036034">
    <property type="entry name" value="PDZ_sf"/>
</dbReference>
<evidence type="ECO:0000313" key="6">
    <source>
        <dbReference type="EMBL" id="KAK9816623.1"/>
    </source>
</evidence>
<proteinExistence type="inferred from homology"/>
<dbReference type="InterPro" id="IPR001478">
    <property type="entry name" value="PDZ"/>
</dbReference>